<dbReference type="EMBL" id="CP097635">
    <property type="protein sequence ID" value="URI05967.1"/>
    <property type="molecule type" value="Genomic_DNA"/>
</dbReference>
<keyword evidence="1" id="KW-1133">Transmembrane helix</keyword>
<feature type="transmembrane region" description="Helical" evidence="1">
    <location>
        <begin position="300"/>
        <end position="320"/>
    </location>
</feature>
<sequence>MTAPDRHPRPEIAVVMATYRRPELLRRCLQAVLRQSLAGDRYEVLVVNDGPDEDTRRVVAEFDAVTGGAPAVRYLRNQGKGPATARNVGWRASAAPLIAFTDDDTVPDRDWLAQGLAAMAGGAAAASGRVRVPVEGPPTDHARMTQGLETAEFVTANAFVRQDILQRVGGFDERFQRAWREDSDLHFAILSLGAEVIRAERAVVLHPVRPAPWGISLGQQKNVVFDGLLYKKHRDLFRQKVRTQPPWLYLAIVGLTGAALVALAAGAPRAAGGCAAGALLGIGRFAWLRLRDASHDPAHVWEMLCTSAAIPFLALWWRLVGAWRFKVIYP</sequence>
<dbReference type="InterPro" id="IPR029044">
    <property type="entry name" value="Nucleotide-diphossugar_trans"/>
</dbReference>
<dbReference type="Gene3D" id="3.90.550.10">
    <property type="entry name" value="Spore Coat Polysaccharide Biosynthesis Protein SpsA, Chain A"/>
    <property type="match status" value="1"/>
</dbReference>
<evidence type="ECO:0000256" key="1">
    <source>
        <dbReference type="SAM" id="Phobius"/>
    </source>
</evidence>
<gene>
    <name evidence="3" type="ORF">MW290_08445</name>
</gene>
<dbReference type="InterPro" id="IPR001173">
    <property type="entry name" value="Glyco_trans_2-like"/>
</dbReference>
<reference evidence="3" key="1">
    <citation type="submission" date="2022-05" db="EMBL/GenBank/DDBJ databases">
        <title>An RpoN-dependent PEP-CTERM gene is involved in floc formation of an Aquincola tertiaricarbonis strain.</title>
        <authorList>
            <person name="Qiu D."/>
            <person name="Xia M."/>
        </authorList>
    </citation>
    <scope>NUCLEOTIDE SEQUENCE</scope>
    <source>
        <strain evidence="3">RN12</strain>
    </source>
</reference>
<keyword evidence="1" id="KW-0812">Transmembrane</keyword>
<feature type="transmembrane region" description="Helical" evidence="1">
    <location>
        <begin position="270"/>
        <end position="288"/>
    </location>
</feature>
<organism evidence="3 4">
    <name type="scientific">Aquincola tertiaricarbonis</name>
    <dbReference type="NCBI Taxonomy" id="391953"/>
    <lineage>
        <taxon>Bacteria</taxon>
        <taxon>Pseudomonadati</taxon>
        <taxon>Pseudomonadota</taxon>
        <taxon>Betaproteobacteria</taxon>
        <taxon>Burkholderiales</taxon>
        <taxon>Sphaerotilaceae</taxon>
        <taxon>Aquincola</taxon>
    </lineage>
</organism>
<feature type="domain" description="Glycosyltransferase 2-like" evidence="2">
    <location>
        <begin position="14"/>
        <end position="142"/>
    </location>
</feature>
<protein>
    <submittedName>
        <fullName evidence="3">Glycosyltransferase family 2 protein</fullName>
    </submittedName>
</protein>
<accession>A0ABY4S285</accession>
<proteinExistence type="predicted"/>
<keyword evidence="4" id="KW-1185">Reference proteome</keyword>
<evidence type="ECO:0000313" key="3">
    <source>
        <dbReference type="EMBL" id="URI05967.1"/>
    </source>
</evidence>
<dbReference type="CDD" id="cd00761">
    <property type="entry name" value="Glyco_tranf_GTA_type"/>
    <property type="match status" value="1"/>
</dbReference>
<dbReference type="Pfam" id="PF00535">
    <property type="entry name" value="Glycos_transf_2"/>
    <property type="match status" value="1"/>
</dbReference>
<evidence type="ECO:0000313" key="4">
    <source>
        <dbReference type="Proteomes" id="UP001056201"/>
    </source>
</evidence>
<name>A0ABY4S285_AQUTE</name>
<dbReference type="InterPro" id="IPR050834">
    <property type="entry name" value="Glycosyltransf_2"/>
</dbReference>
<dbReference type="PANTHER" id="PTHR43685:SF3">
    <property type="entry name" value="SLR2126 PROTEIN"/>
    <property type="match status" value="1"/>
</dbReference>
<feature type="transmembrane region" description="Helical" evidence="1">
    <location>
        <begin position="247"/>
        <end position="264"/>
    </location>
</feature>
<dbReference type="SUPFAM" id="SSF53448">
    <property type="entry name" value="Nucleotide-diphospho-sugar transferases"/>
    <property type="match status" value="1"/>
</dbReference>
<keyword evidence="1" id="KW-0472">Membrane</keyword>
<dbReference type="RefSeq" id="WP_250194232.1">
    <property type="nucleotide sequence ID" value="NZ_CP097635.1"/>
</dbReference>
<evidence type="ECO:0000259" key="2">
    <source>
        <dbReference type="Pfam" id="PF00535"/>
    </source>
</evidence>
<dbReference type="Proteomes" id="UP001056201">
    <property type="component" value="Chromosome 1"/>
</dbReference>
<dbReference type="PANTHER" id="PTHR43685">
    <property type="entry name" value="GLYCOSYLTRANSFERASE"/>
    <property type="match status" value="1"/>
</dbReference>